<gene>
    <name evidence="1" type="ORF">T11_5908</name>
</gene>
<evidence type="ECO:0000313" key="2">
    <source>
        <dbReference type="Proteomes" id="UP000055024"/>
    </source>
</evidence>
<evidence type="ECO:0000313" key="1">
    <source>
        <dbReference type="EMBL" id="KRY95650.1"/>
    </source>
</evidence>
<keyword evidence="2" id="KW-1185">Reference proteome</keyword>
<dbReference type="Proteomes" id="UP000055024">
    <property type="component" value="Unassembled WGS sequence"/>
</dbReference>
<reference evidence="1 2" key="1">
    <citation type="submission" date="2015-01" db="EMBL/GenBank/DDBJ databases">
        <title>Evolution of Trichinella species and genotypes.</title>
        <authorList>
            <person name="Korhonen P.K."/>
            <person name="Edoardo P."/>
            <person name="Giuseppe L.R."/>
            <person name="Gasser R.B."/>
        </authorList>
    </citation>
    <scope>NUCLEOTIDE SEQUENCE [LARGE SCALE GENOMIC DNA]</scope>
    <source>
        <strain evidence="1">ISS1029</strain>
    </source>
</reference>
<name>A0A0V1GC37_9BILA</name>
<organism evidence="1 2">
    <name type="scientific">Trichinella zimbabwensis</name>
    <dbReference type="NCBI Taxonomy" id="268475"/>
    <lineage>
        <taxon>Eukaryota</taxon>
        <taxon>Metazoa</taxon>
        <taxon>Ecdysozoa</taxon>
        <taxon>Nematoda</taxon>
        <taxon>Enoplea</taxon>
        <taxon>Dorylaimia</taxon>
        <taxon>Trichinellida</taxon>
        <taxon>Trichinellidae</taxon>
        <taxon>Trichinella</taxon>
    </lineage>
</organism>
<dbReference type="AlphaFoldDB" id="A0A0V1GC37"/>
<accession>A0A0V1GC37</accession>
<feature type="non-terminal residue" evidence="1">
    <location>
        <position position="68"/>
    </location>
</feature>
<feature type="non-terminal residue" evidence="1">
    <location>
        <position position="1"/>
    </location>
</feature>
<sequence length="68" mass="8093">LIKHLVKIKANVIWKSIFRKLELWIIRLPWKLMNKCSLMRFGQRLKLSNGSIKAGYNSQLILEKFSFC</sequence>
<comment type="caution">
    <text evidence="1">The sequence shown here is derived from an EMBL/GenBank/DDBJ whole genome shotgun (WGS) entry which is preliminary data.</text>
</comment>
<proteinExistence type="predicted"/>
<protein>
    <submittedName>
        <fullName evidence="1">Uncharacterized protein</fullName>
    </submittedName>
</protein>
<dbReference type="EMBL" id="JYDP01003563">
    <property type="protein sequence ID" value="KRY95650.1"/>
    <property type="molecule type" value="Genomic_DNA"/>
</dbReference>